<organism evidence="8 9">
    <name type="scientific">Polytolypa hystricis (strain UAMH7299)</name>
    <dbReference type="NCBI Taxonomy" id="1447883"/>
    <lineage>
        <taxon>Eukaryota</taxon>
        <taxon>Fungi</taxon>
        <taxon>Dikarya</taxon>
        <taxon>Ascomycota</taxon>
        <taxon>Pezizomycotina</taxon>
        <taxon>Eurotiomycetes</taxon>
        <taxon>Eurotiomycetidae</taxon>
        <taxon>Onygenales</taxon>
        <taxon>Onygenales incertae sedis</taxon>
        <taxon>Polytolypa</taxon>
    </lineage>
</organism>
<evidence type="ECO:0000256" key="6">
    <source>
        <dbReference type="SAM" id="MobiDB-lite"/>
    </source>
</evidence>
<dbReference type="InterPro" id="IPR002761">
    <property type="entry name" value="Diphthami_syn_dom"/>
</dbReference>
<dbReference type="CDD" id="cd06156">
    <property type="entry name" value="eu_AANH_C_2"/>
    <property type="match status" value="1"/>
</dbReference>
<dbReference type="SUPFAM" id="SSF55298">
    <property type="entry name" value="YjgF-like"/>
    <property type="match status" value="2"/>
</dbReference>
<dbReference type="OrthoDB" id="686384at2759"/>
<evidence type="ECO:0000259" key="7">
    <source>
        <dbReference type="Pfam" id="PF01902"/>
    </source>
</evidence>
<evidence type="ECO:0000256" key="3">
    <source>
        <dbReference type="ARBA" id="ARBA00029814"/>
    </source>
</evidence>
<dbReference type="PANTHER" id="PTHR12196:SF2">
    <property type="entry name" value="DIPHTHINE--AMMONIA LIGASE"/>
    <property type="match status" value="1"/>
</dbReference>
<dbReference type="CDD" id="cd01994">
    <property type="entry name" value="AANH_PF0828-like"/>
    <property type="match status" value="1"/>
</dbReference>
<dbReference type="PANTHER" id="PTHR12196">
    <property type="entry name" value="DOMAIN OF UNKNOWN FUNCTION 71 DUF71 -CONTAINING PROTEIN"/>
    <property type="match status" value="1"/>
</dbReference>
<evidence type="ECO:0000256" key="5">
    <source>
        <dbReference type="ARBA" id="ARBA00048108"/>
    </source>
</evidence>
<reference evidence="8 9" key="1">
    <citation type="submission" date="2017-10" db="EMBL/GenBank/DDBJ databases">
        <title>Comparative genomics in systemic dimorphic fungi from Ajellomycetaceae.</title>
        <authorList>
            <person name="Munoz J.F."/>
            <person name="Mcewen J.G."/>
            <person name="Clay O.K."/>
            <person name="Cuomo C.A."/>
        </authorList>
    </citation>
    <scope>NUCLEOTIDE SEQUENCE [LARGE SCALE GENOMIC DNA]</scope>
    <source>
        <strain evidence="8 9">UAMH7299</strain>
    </source>
</reference>
<evidence type="ECO:0000313" key="8">
    <source>
        <dbReference type="EMBL" id="PGH27990.1"/>
    </source>
</evidence>
<evidence type="ECO:0000256" key="1">
    <source>
        <dbReference type="ARBA" id="ARBA00012089"/>
    </source>
</evidence>
<dbReference type="InterPro" id="IPR006175">
    <property type="entry name" value="YjgF/YER057c/UK114"/>
</dbReference>
<dbReference type="AlphaFoldDB" id="A0A2B7Z3K7"/>
<dbReference type="EMBL" id="PDNA01000002">
    <property type="protein sequence ID" value="PGH27990.1"/>
    <property type="molecule type" value="Genomic_DNA"/>
</dbReference>
<comment type="caution">
    <text evidence="8">The sequence shown here is derived from an EMBL/GenBank/DDBJ whole genome shotgun (WGS) entry which is preliminary data.</text>
</comment>
<feature type="region of interest" description="Disordered" evidence="6">
    <location>
        <begin position="45"/>
        <end position="89"/>
    </location>
</feature>
<gene>
    <name evidence="8" type="ORF">AJ80_00245</name>
</gene>
<dbReference type="InterPro" id="IPR030662">
    <property type="entry name" value="DPH6/MJ0570"/>
</dbReference>
<evidence type="ECO:0000313" key="9">
    <source>
        <dbReference type="Proteomes" id="UP000224634"/>
    </source>
</evidence>
<dbReference type="SUPFAM" id="SSF52402">
    <property type="entry name" value="Adenine nucleotide alpha hydrolases-like"/>
    <property type="match status" value="1"/>
</dbReference>
<accession>A0A2B7Z3K7</accession>
<evidence type="ECO:0000256" key="4">
    <source>
        <dbReference type="ARBA" id="ARBA00031552"/>
    </source>
</evidence>
<dbReference type="CDD" id="cd06155">
    <property type="entry name" value="eu_AANH_C_1"/>
    <property type="match status" value="1"/>
</dbReference>
<keyword evidence="9" id="KW-1185">Reference proteome</keyword>
<dbReference type="Proteomes" id="UP000224634">
    <property type="component" value="Unassembled WGS sequence"/>
</dbReference>
<dbReference type="Pfam" id="PF01042">
    <property type="entry name" value="Ribonuc_L-PSP"/>
    <property type="match status" value="1"/>
</dbReference>
<feature type="compositionally biased region" description="Acidic residues" evidence="6">
    <location>
        <begin position="80"/>
        <end position="89"/>
    </location>
</feature>
<feature type="region of interest" description="Disordered" evidence="6">
    <location>
        <begin position="129"/>
        <end position="157"/>
    </location>
</feature>
<protein>
    <recommendedName>
        <fullName evidence="2">Diphthine--ammonia ligase</fullName>
        <ecNumber evidence="1">6.3.1.14</ecNumber>
    </recommendedName>
    <alternativeName>
        <fullName evidence="3">Diphthamide synthase</fullName>
    </alternativeName>
    <alternativeName>
        <fullName evidence="4">Diphthamide synthetase</fullName>
    </alternativeName>
</protein>
<feature type="domain" description="Diphthamide synthase" evidence="7">
    <location>
        <begin position="154"/>
        <end position="321"/>
    </location>
</feature>
<comment type="catalytic activity">
    <reaction evidence="5">
        <text>diphthine-[translation elongation factor 2] + NH4(+) + ATP = diphthamide-[translation elongation factor 2] + AMP + diphosphate + H(+)</text>
        <dbReference type="Rhea" id="RHEA:19753"/>
        <dbReference type="Rhea" id="RHEA-COMP:10172"/>
        <dbReference type="Rhea" id="RHEA-COMP:10174"/>
        <dbReference type="ChEBI" id="CHEBI:15378"/>
        <dbReference type="ChEBI" id="CHEBI:16692"/>
        <dbReference type="ChEBI" id="CHEBI:28938"/>
        <dbReference type="ChEBI" id="CHEBI:30616"/>
        <dbReference type="ChEBI" id="CHEBI:33019"/>
        <dbReference type="ChEBI" id="CHEBI:82696"/>
        <dbReference type="ChEBI" id="CHEBI:456215"/>
        <dbReference type="EC" id="6.3.1.14"/>
    </reaction>
</comment>
<proteinExistence type="predicted"/>
<dbReference type="GO" id="GO:0017183">
    <property type="term" value="P:protein histidyl modification to diphthamide"/>
    <property type="evidence" value="ECO:0007669"/>
    <property type="project" value="TreeGrafter"/>
</dbReference>
<dbReference type="Gene3D" id="3.40.50.620">
    <property type="entry name" value="HUPs"/>
    <property type="match status" value="1"/>
</dbReference>
<evidence type="ECO:0000256" key="2">
    <source>
        <dbReference type="ARBA" id="ARBA00018426"/>
    </source>
</evidence>
<dbReference type="STRING" id="1447883.A0A2B7Z3K7"/>
<dbReference type="EC" id="6.3.1.14" evidence="1"/>
<sequence>MAQQQQLHVIALISGGKDSIYSILHCLKHGHKIIALANLHPPSTTRTAKKIAHSTSSEAQLSPPPSGKTTNYSELSDHQDEVEDEEEDLESYMYQTIGHSIIPLYQSALDIPLYRAPIYGTAVNTARDYQTPHHPEEGQPNAPNIIASSEAGQSEEEEDEIESLIPLLRHIMARHPTANAVSAGAILSTYQRTRIENVAARLDLVSLAWLWMYPYLPPPAERASSPTVAGLLEDMAACGCEARIIKIASGGLDVDVLWGDVAGSNGAVRRQVIKGLSRFGGEGVEGAVLGEGGEYESLALDGPRALWKRRIVVEDVDTRSGEGGAASVRIKGAKCVDKEDAEGAGDGLESVKVPQMFDPEFKTVLGEVLDDKGYDSAEEQQRTSPGEGSQDWSIEAAQVSGNDGWTISNISAPEIGPGAGKQMEGIVRKLEDILHSQKPKTEDGVSTSDIVFTTILLRSMKDFASINKVYASLFKRPNPPARVTVACGNSLPNGVDILLSVVLDLGPHSSRQGLHVQSRSYWAPANIGPYSQAISVPLKQGARLEQDGGLVYIAGQIPLEPSSMDIACFPNLDQRRTWFEDFTLQTVLSLQHLWRIGRVTEVDWWLGAVAFLAGNERIPSKARIAYDIWKRMNTAPTVSDEEEDKAPALDAWDIKYGRQYELQTTPSAGRSLPNFEVFDDRDGTLIPPFFAVQVDELPRDSAIEWQGLGVRSSSLRMQEENEMIDGMWSSCSTGAAFGASCYVGLKEEGSDHDLERRVRKAVEVAKQKAMDQMGAGEYQCHAVIYTRKPLAHRTGNLGQIVPCVSVWSLGARRLAAGVIVHCRPV</sequence>
<dbReference type="InterPro" id="IPR035959">
    <property type="entry name" value="RutC-like_sf"/>
</dbReference>
<name>A0A2B7Z3K7_POLH7</name>
<dbReference type="Gene3D" id="3.30.1330.40">
    <property type="entry name" value="RutC-like"/>
    <property type="match status" value="2"/>
</dbReference>
<dbReference type="GO" id="GO:0017178">
    <property type="term" value="F:diphthine-ammonia ligase activity"/>
    <property type="evidence" value="ECO:0007669"/>
    <property type="project" value="UniProtKB-EC"/>
</dbReference>
<dbReference type="Pfam" id="PF01902">
    <property type="entry name" value="Diphthami_syn_2"/>
    <property type="match status" value="1"/>
</dbReference>
<dbReference type="InterPro" id="IPR014729">
    <property type="entry name" value="Rossmann-like_a/b/a_fold"/>
</dbReference>
<dbReference type="Gene3D" id="3.90.1490.10">
    <property type="entry name" value="putative n-type atp pyrophosphatase, domain 2"/>
    <property type="match status" value="1"/>
</dbReference>